<name>A0A8T0LLC9_9STRA</name>
<gene>
    <name evidence="2" type="ORF">JM16_008492</name>
</gene>
<feature type="region of interest" description="Disordered" evidence="1">
    <location>
        <begin position="15"/>
        <end position="65"/>
    </location>
</feature>
<feature type="compositionally biased region" description="Polar residues" evidence="1">
    <location>
        <begin position="56"/>
        <end position="65"/>
    </location>
</feature>
<reference evidence="2" key="1">
    <citation type="journal article" date="2015" name="Genom Data">
        <title>Genome sequences of six Phytophthora species associated with forests in New Zealand.</title>
        <authorList>
            <person name="Studholme D.J."/>
            <person name="McDougal R.L."/>
            <person name="Sambles C."/>
            <person name="Hansen E."/>
            <person name="Hardy G."/>
            <person name="Grant M."/>
            <person name="Ganley R.J."/>
            <person name="Williams N.M."/>
        </authorList>
    </citation>
    <scope>NUCLEOTIDE SEQUENCE</scope>
    <source>
        <strain evidence="2">NZFS 2646</strain>
    </source>
</reference>
<protein>
    <submittedName>
        <fullName evidence="2">Uncharacterized protein</fullName>
    </submittedName>
</protein>
<comment type="caution">
    <text evidence="2">The sequence shown here is derived from an EMBL/GenBank/DDBJ whole genome shotgun (WGS) entry which is preliminary data.</text>
</comment>
<organism evidence="2 3">
    <name type="scientific">Phytophthora kernoviae</name>
    <dbReference type="NCBI Taxonomy" id="325452"/>
    <lineage>
        <taxon>Eukaryota</taxon>
        <taxon>Sar</taxon>
        <taxon>Stramenopiles</taxon>
        <taxon>Oomycota</taxon>
        <taxon>Peronosporomycetes</taxon>
        <taxon>Peronosporales</taxon>
        <taxon>Peronosporaceae</taxon>
        <taxon>Phytophthora</taxon>
    </lineage>
</organism>
<proteinExistence type="predicted"/>
<dbReference type="AlphaFoldDB" id="A0A8T0LLC9"/>
<dbReference type="Proteomes" id="UP000785171">
    <property type="component" value="Unassembled WGS sequence"/>
</dbReference>
<dbReference type="EMBL" id="JPWV03000482">
    <property type="protein sequence ID" value="KAG2510606.1"/>
    <property type="molecule type" value="Genomic_DNA"/>
</dbReference>
<evidence type="ECO:0000313" key="3">
    <source>
        <dbReference type="Proteomes" id="UP000785171"/>
    </source>
</evidence>
<evidence type="ECO:0000256" key="1">
    <source>
        <dbReference type="SAM" id="MobiDB-lite"/>
    </source>
</evidence>
<accession>A0A8T0LLC9</accession>
<sequence>MTALLPLEELKMPVSDRSISDSTSSLHDGVIPISGSSSGGRGSFEWPPSAVPATGQHPTTSVSSDDQAIDSDILSVLANCDASDLTDSTVLDFGSSGPPSFQSSTSFGENEDAEMLPVGLDCFKIAENTPTSVMGVGGESPGFIAHNETEPTVGLSDIFGVDGGIEYGLGEPGLASALLCQREEL</sequence>
<evidence type="ECO:0000313" key="2">
    <source>
        <dbReference type="EMBL" id="KAG2510606.1"/>
    </source>
</evidence>
<reference evidence="2" key="2">
    <citation type="submission" date="2020-06" db="EMBL/GenBank/DDBJ databases">
        <authorList>
            <person name="Studholme D.J."/>
        </authorList>
    </citation>
    <scope>NUCLEOTIDE SEQUENCE</scope>
    <source>
        <strain evidence="2">NZFS 2646</strain>
    </source>
</reference>
<feature type="compositionally biased region" description="Low complexity" evidence="1">
    <location>
        <begin position="15"/>
        <end position="28"/>
    </location>
</feature>